<dbReference type="GO" id="GO:0005829">
    <property type="term" value="C:cytosol"/>
    <property type="evidence" value="ECO:0007669"/>
    <property type="project" value="TreeGrafter"/>
</dbReference>
<comment type="caution">
    <text evidence="10">The sequence shown here is derived from an EMBL/GenBank/DDBJ whole genome shotgun (WGS) entry which is preliminary data.</text>
</comment>
<keyword evidence="11" id="KW-1185">Reference proteome</keyword>
<dbReference type="RefSeq" id="WP_082657089.1">
    <property type="nucleotide sequence ID" value="NZ_CAAAHY010000018.1"/>
</dbReference>
<dbReference type="Gene3D" id="3.40.430.10">
    <property type="entry name" value="Dihydrofolate Reductase, subunit A"/>
    <property type="match status" value="1"/>
</dbReference>
<evidence type="ECO:0000256" key="6">
    <source>
        <dbReference type="ARBA" id="ARBA00023002"/>
    </source>
</evidence>
<dbReference type="OrthoDB" id="9804315at2"/>
<dbReference type="GO" id="GO:0006730">
    <property type="term" value="P:one-carbon metabolic process"/>
    <property type="evidence" value="ECO:0007669"/>
    <property type="project" value="UniProtKB-KW"/>
</dbReference>
<evidence type="ECO:0000256" key="5">
    <source>
        <dbReference type="ARBA" id="ARBA00022857"/>
    </source>
</evidence>
<comment type="pathway">
    <text evidence="1 8">Cofactor biosynthesis; tetrahydrofolate biosynthesis; 5,6,7,8-tetrahydrofolate from 7,8-dihydrofolate: step 1/1.</text>
</comment>
<dbReference type="PATRIC" id="fig|448.7.peg.274"/>
<proteinExistence type="inferred from homology"/>
<evidence type="ECO:0000313" key="11">
    <source>
        <dbReference type="Proteomes" id="UP000054773"/>
    </source>
</evidence>
<gene>
    <name evidence="10" type="primary">folA</name>
    <name evidence="10" type="ORF">Lery_0263</name>
</gene>
<dbReference type="AlphaFoldDB" id="A0A0W0TUI6"/>
<reference evidence="10 11" key="1">
    <citation type="submission" date="2015-11" db="EMBL/GenBank/DDBJ databases">
        <title>Genomic analysis of 38 Legionella species identifies large and diverse effector repertoires.</title>
        <authorList>
            <person name="Burstein D."/>
            <person name="Amaro F."/>
            <person name="Zusman T."/>
            <person name="Lifshitz Z."/>
            <person name="Cohen O."/>
            <person name="Gilbert J.A."/>
            <person name="Pupko T."/>
            <person name="Shuman H.A."/>
            <person name="Segal G."/>
        </authorList>
    </citation>
    <scope>NUCLEOTIDE SEQUENCE [LARGE SCALE GENOMIC DNA]</scope>
    <source>
        <strain evidence="10 11">SE-32A-C8</strain>
    </source>
</reference>
<dbReference type="GO" id="GO:0046452">
    <property type="term" value="P:dihydrofolate metabolic process"/>
    <property type="evidence" value="ECO:0007669"/>
    <property type="project" value="TreeGrafter"/>
</dbReference>
<comment type="similarity">
    <text evidence="2 8">Belongs to the dihydrofolate reductase family.</text>
</comment>
<evidence type="ECO:0000256" key="4">
    <source>
        <dbReference type="ARBA" id="ARBA00022563"/>
    </source>
</evidence>
<evidence type="ECO:0000256" key="1">
    <source>
        <dbReference type="ARBA" id="ARBA00004903"/>
    </source>
</evidence>
<keyword evidence="6 8" id="KW-0560">Oxidoreductase</keyword>
<dbReference type="EC" id="1.5.1.3" evidence="3 8"/>
<dbReference type="PRINTS" id="PR00070">
    <property type="entry name" value="DHFR"/>
</dbReference>
<keyword evidence="5 8" id="KW-0521">NADP</keyword>
<dbReference type="PIRSF" id="PIRSF000194">
    <property type="entry name" value="DHFR"/>
    <property type="match status" value="1"/>
</dbReference>
<accession>A0A0W0TUI6</accession>
<dbReference type="InterPro" id="IPR001796">
    <property type="entry name" value="DHFR_dom"/>
</dbReference>
<dbReference type="GO" id="GO:0070401">
    <property type="term" value="F:NADP+ binding"/>
    <property type="evidence" value="ECO:0007669"/>
    <property type="project" value="UniProtKB-ARBA"/>
</dbReference>
<organism evidence="10 11">
    <name type="scientific">Legionella erythra</name>
    <dbReference type="NCBI Taxonomy" id="448"/>
    <lineage>
        <taxon>Bacteria</taxon>
        <taxon>Pseudomonadati</taxon>
        <taxon>Pseudomonadota</taxon>
        <taxon>Gammaproteobacteria</taxon>
        <taxon>Legionellales</taxon>
        <taxon>Legionellaceae</taxon>
        <taxon>Legionella</taxon>
    </lineage>
</organism>
<evidence type="ECO:0000313" key="10">
    <source>
        <dbReference type="EMBL" id="KTC99362.1"/>
    </source>
</evidence>
<dbReference type="UniPathway" id="UPA00077">
    <property type="reaction ID" value="UER00158"/>
</dbReference>
<dbReference type="PANTHER" id="PTHR48069:SF3">
    <property type="entry name" value="DIHYDROFOLATE REDUCTASE"/>
    <property type="match status" value="1"/>
</dbReference>
<keyword evidence="4 8" id="KW-0554">One-carbon metabolism</keyword>
<sequence length="161" mass="18028">MPMISLIAAVDEHRGLGKNNQLLCHLPADLAHFKQVTMGKPIIMGRKTFVSIGRPLPGRLNIVLSRTESAIPGVVAVSSLSEALKQVSEFPEAMIIGGAELFEQALPLASRLYLTVIHHRFDADVFFPCLDESEWSCLEALPRQADEKNQYNLTFCYYERR</sequence>
<evidence type="ECO:0000256" key="3">
    <source>
        <dbReference type="ARBA" id="ARBA00012856"/>
    </source>
</evidence>
<dbReference type="FunFam" id="3.40.430.10:FF:000001">
    <property type="entry name" value="Dihydrofolate reductase"/>
    <property type="match status" value="1"/>
</dbReference>
<dbReference type="Proteomes" id="UP000054773">
    <property type="component" value="Unassembled WGS sequence"/>
</dbReference>
<evidence type="ECO:0000256" key="7">
    <source>
        <dbReference type="ARBA" id="ARBA00025067"/>
    </source>
</evidence>
<dbReference type="EMBL" id="LNYA01000003">
    <property type="protein sequence ID" value="KTC99362.1"/>
    <property type="molecule type" value="Genomic_DNA"/>
</dbReference>
<evidence type="ECO:0000256" key="8">
    <source>
        <dbReference type="PIRNR" id="PIRNR000194"/>
    </source>
</evidence>
<dbReference type="PANTHER" id="PTHR48069">
    <property type="entry name" value="DIHYDROFOLATE REDUCTASE"/>
    <property type="match status" value="1"/>
</dbReference>
<dbReference type="Pfam" id="PF00186">
    <property type="entry name" value="DHFR_1"/>
    <property type="match status" value="1"/>
</dbReference>
<dbReference type="STRING" id="448.Lery_0263"/>
<dbReference type="InterPro" id="IPR024072">
    <property type="entry name" value="DHFR-like_dom_sf"/>
</dbReference>
<name>A0A0W0TUI6_LEGER</name>
<dbReference type="InterPro" id="IPR012259">
    <property type="entry name" value="DHFR"/>
</dbReference>
<protein>
    <recommendedName>
        <fullName evidence="3 8">Dihydrofolate reductase</fullName>
        <ecNumber evidence="3 8">1.5.1.3</ecNumber>
    </recommendedName>
</protein>
<evidence type="ECO:0000256" key="2">
    <source>
        <dbReference type="ARBA" id="ARBA00009539"/>
    </source>
</evidence>
<dbReference type="GO" id="GO:0046655">
    <property type="term" value="P:folic acid metabolic process"/>
    <property type="evidence" value="ECO:0007669"/>
    <property type="project" value="TreeGrafter"/>
</dbReference>
<feature type="domain" description="DHFR" evidence="9">
    <location>
        <begin position="3"/>
        <end position="160"/>
    </location>
</feature>
<dbReference type="CDD" id="cd00209">
    <property type="entry name" value="DHFR"/>
    <property type="match status" value="1"/>
</dbReference>
<comment type="catalytic activity">
    <reaction evidence="8">
        <text>(6S)-5,6,7,8-tetrahydrofolate + NADP(+) = 7,8-dihydrofolate + NADPH + H(+)</text>
        <dbReference type="Rhea" id="RHEA:15009"/>
        <dbReference type="ChEBI" id="CHEBI:15378"/>
        <dbReference type="ChEBI" id="CHEBI:57451"/>
        <dbReference type="ChEBI" id="CHEBI:57453"/>
        <dbReference type="ChEBI" id="CHEBI:57783"/>
        <dbReference type="ChEBI" id="CHEBI:58349"/>
        <dbReference type="EC" id="1.5.1.3"/>
    </reaction>
</comment>
<dbReference type="GO" id="GO:0004146">
    <property type="term" value="F:dihydrofolate reductase activity"/>
    <property type="evidence" value="ECO:0007669"/>
    <property type="project" value="UniProtKB-EC"/>
</dbReference>
<dbReference type="PROSITE" id="PS51330">
    <property type="entry name" value="DHFR_2"/>
    <property type="match status" value="1"/>
</dbReference>
<comment type="function">
    <text evidence="7 8">Key enzyme in folate metabolism. Catalyzes an essential reaction for de novo glycine and purine synthesis, and for DNA precursor synthesis.</text>
</comment>
<evidence type="ECO:0000259" key="9">
    <source>
        <dbReference type="PROSITE" id="PS51330"/>
    </source>
</evidence>
<dbReference type="GO" id="GO:0046654">
    <property type="term" value="P:tetrahydrofolate biosynthetic process"/>
    <property type="evidence" value="ECO:0007669"/>
    <property type="project" value="UniProtKB-UniPathway"/>
</dbReference>
<dbReference type="SUPFAM" id="SSF53597">
    <property type="entry name" value="Dihydrofolate reductase-like"/>
    <property type="match status" value="1"/>
</dbReference>